<evidence type="ECO:0000256" key="3">
    <source>
        <dbReference type="ARBA" id="ARBA00023163"/>
    </source>
</evidence>
<sequence length="303" mass="33181">MRAKLGAGHDREIEEPRHEGTQMEPRSVDQDSRGIIEPGAFQRRYQLNRYPAGSALEGLISWFWVVSWALPPGQTHTQELLTHPCANLFVSPQEPPMMDEHLGPTVAELEGVVLNRSSRRMAGEGICVAAMTTPGGLGAFLTGPAGEYNDRTVRLGTAVRSDDDALVREIGRAQGEPAKVGVLRTALENAVRPERVIVAREVAATARLAETDRTLRKVEHLAQKAGTGVRTLQRMFAEYAGVSPTWVLRRYRLLEAAEAVRHGDRVVWARIATDLGYSDQAHLVRDFSAAIGSTPAAYARSLS</sequence>
<evidence type="ECO:0000313" key="7">
    <source>
        <dbReference type="Proteomes" id="UP001501074"/>
    </source>
</evidence>
<keyword evidence="2" id="KW-0238">DNA-binding</keyword>
<dbReference type="Gene3D" id="1.10.10.60">
    <property type="entry name" value="Homeodomain-like"/>
    <property type="match status" value="1"/>
</dbReference>
<keyword evidence="7" id="KW-1185">Reference proteome</keyword>
<feature type="domain" description="HTH araC/xylS-type" evidence="5">
    <location>
        <begin position="217"/>
        <end position="301"/>
    </location>
</feature>
<evidence type="ECO:0000256" key="2">
    <source>
        <dbReference type="ARBA" id="ARBA00023125"/>
    </source>
</evidence>
<dbReference type="Pfam" id="PF20240">
    <property type="entry name" value="DUF6597"/>
    <property type="match status" value="1"/>
</dbReference>
<organism evidence="6 7">
    <name type="scientific">Kineosporia mesophila</name>
    <dbReference type="NCBI Taxonomy" id="566012"/>
    <lineage>
        <taxon>Bacteria</taxon>
        <taxon>Bacillati</taxon>
        <taxon>Actinomycetota</taxon>
        <taxon>Actinomycetes</taxon>
        <taxon>Kineosporiales</taxon>
        <taxon>Kineosporiaceae</taxon>
        <taxon>Kineosporia</taxon>
    </lineage>
</organism>
<dbReference type="SMART" id="SM00342">
    <property type="entry name" value="HTH_ARAC"/>
    <property type="match status" value="1"/>
</dbReference>
<dbReference type="InterPro" id="IPR046532">
    <property type="entry name" value="DUF6597"/>
</dbReference>
<evidence type="ECO:0000313" key="6">
    <source>
        <dbReference type="EMBL" id="GAA3592798.1"/>
    </source>
</evidence>
<keyword evidence="1" id="KW-0805">Transcription regulation</keyword>
<dbReference type="EMBL" id="BAAAZO010000001">
    <property type="protein sequence ID" value="GAA3592798.1"/>
    <property type="molecule type" value="Genomic_DNA"/>
</dbReference>
<dbReference type="InterPro" id="IPR009057">
    <property type="entry name" value="Homeodomain-like_sf"/>
</dbReference>
<accession>A0ABP6YW81</accession>
<dbReference type="PROSITE" id="PS01124">
    <property type="entry name" value="HTH_ARAC_FAMILY_2"/>
    <property type="match status" value="1"/>
</dbReference>
<evidence type="ECO:0000256" key="1">
    <source>
        <dbReference type="ARBA" id="ARBA00023015"/>
    </source>
</evidence>
<evidence type="ECO:0000256" key="4">
    <source>
        <dbReference type="SAM" id="MobiDB-lite"/>
    </source>
</evidence>
<proteinExistence type="predicted"/>
<dbReference type="InterPro" id="IPR018060">
    <property type="entry name" value="HTH_AraC"/>
</dbReference>
<protein>
    <submittedName>
        <fullName evidence="6">Helix-turn-helix domain-containing protein</fullName>
    </submittedName>
</protein>
<gene>
    <name evidence="6" type="ORF">GCM10022223_04430</name>
</gene>
<keyword evidence="3" id="KW-0804">Transcription</keyword>
<evidence type="ECO:0000259" key="5">
    <source>
        <dbReference type="PROSITE" id="PS01124"/>
    </source>
</evidence>
<name>A0ABP6YW81_9ACTN</name>
<feature type="region of interest" description="Disordered" evidence="4">
    <location>
        <begin position="1"/>
        <end position="30"/>
    </location>
</feature>
<dbReference type="PANTHER" id="PTHR46796">
    <property type="entry name" value="HTH-TYPE TRANSCRIPTIONAL ACTIVATOR RHAS-RELATED"/>
    <property type="match status" value="1"/>
</dbReference>
<dbReference type="InterPro" id="IPR050204">
    <property type="entry name" value="AraC_XylS_family_regulators"/>
</dbReference>
<dbReference type="Proteomes" id="UP001501074">
    <property type="component" value="Unassembled WGS sequence"/>
</dbReference>
<reference evidence="7" key="1">
    <citation type="journal article" date="2019" name="Int. J. Syst. Evol. Microbiol.">
        <title>The Global Catalogue of Microorganisms (GCM) 10K type strain sequencing project: providing services to taxonomists for standard genome sequencing and annotation.</title>
        <authorList>
            <consortium name="The Broad Institute Genomics Platform"/>
            <consortium name="The Broad Institute Genome Sequencing Center for Infectious Disease"/>
            <person name="Wu L."/>
            <person name="Ma J."/>
        </authorList>
    </citation>
    <scope>NUCLEOTIDE SEQUENCE [LARGE SCALE GENOMIC DNA]</scope>
    <source>
        <strain evidence="7">JCM 16902</strain>
    </source>
</reference>
<feature type="compositionally biased region" description="Basic and acidic residues" evidence="4">
    <location>
        <begin position="7"/>
        <end position="30"/>
    </location>
</feature>
<dbReference type="Pfam" id="PF12833">
    <property type="entry name" value="HTH_18"/>
    <property type="match status" value="1"/>
</dbReference>
<comment type="caution">
    <text evidence="6">The sequence shown here is derived from an EMBL/GenBank/DDBJ whole genome shotgun (WGS) entry which is preliminary data.</text>
</comment>
<dbReference type="SUPFAM" id="SSF46689">
    <property type="entry name" value="Homeodomain-like"/>
    <property type="match status" value="1"/>
</dbReference>